<dbReference type="GO" id="GO:0015031">
    <property type="term" value="P:protein transport"/>
    <property type="evidence" value="ECO:0007669"/>
    <property type="project" value="UniProtKB-KW"/>
</dbReference>
<dbReference type="GO" id="GO:0006888">
    <property type="term" value="P:endoplasmic reticulum to Golgi vesicle-mediated transport"/>
    <property type="evidence" value="ECO:0007669"/>
    <property type="project" value="UniProtKB-UniRule"/>
</dbReference>
<comment type="similarity">
    <text evidence="10">Belongs to the WD repeat SEC12 family.</text>
</comment>
<organism evidence="12 13">
    <name type="scientific">Exophiala dermatitidis</name>
    <name type="common">Black yeast-like fungus</name>
    <name type="synonym">Wangiella dermatitidis</name>
    <dbReference type="NCBI Taxonomy" id="5970"/>
    <lineage>
        <taxon>Eukaryota</taxon>
        <taxon>Fungi</taxon>
        <taxon>Dikarya</taxon>
        <taxon>Ascomycota</taxon>
        <taxon>Pezizomycotina</taxon>
        <taxon>Eurotiomycetes</taxon>
        <taxon>Chaetothyriomycetidae</taxon>
        <taxon>Chaetothyriales</taxon>
        <taxon>Herpotrichiellaceae</taxon>
        <taxon>Exophiala</taxon>
    </lineage>
</organism>
<comment type="subcellular location">
    <subcellularLocation>
        <location evidence="10">Endoplasmic reticulum membrane</location>
        <topology evidence="10">Single-pass type II membrane protein</topology>
    </subcellularLocation>
    <subcellularLocation>
        <location evidence="10">Golgi apparatus membrane</location>
        <topology evidence="10">Single-pass type II membrane protein</topology>
    </subcellularLocation>
</comment>
<evidence type="ECO:0000256" key="1">
    <source>
        <dbReference type="ARBA" id="ARBA00022448"/>
    </source>
</evidence>
<dbReference type="Gene3D" id="2.130.10.10">
    <property type="entry name" value="YVTN repeat-like/Quinoprotein amine dehydrogenase"/>
    <property type="match status" value="1"/>
</dbReference>
<protein>
    <recommendedName>
        <fullName evidence="10">Guanine nucleotide-exchange factor SEC12</fullName>
    </recommendedName>
</protein>
<name>A0AAN6IW36_EXODE</name>
<evidence type="ECO:0000256" key="10">
    <source>
        <dbReference type="RuleBase" id="RU369019"/>
    </source>
</evidence>
<dbReference type="Proteomes" id="UP001161757">
    <property type="component" value="Unassembled WGS sequence"/>
</dbReference>
<keyword evidence="7 10" id="KW-0653">Protein transport</keyword>
<evidence type="ECO:0000313" key="12">
    <source>
        <dbReference type="EMBL" id="KAJ8992777.1"/>
    </source>
</evidence>
<dbReference type="GO" id="GO:0003400">
    <property type="term" value="P:regulation of COPII vesicle coating"/>
    <property type="evidence" value="ECO:0007669"/>
    <property type="project" value="UniProtKB-UniRule"/>
</dbReference>
<evidence type="ECO:0000313" key="13">
    <source>
        <dbReference type="Proteomes" id="UP001161757"/>
    </source>
</evidence>
<dbReference type="PANTHER" id="PTHR23284">
    <property type="entry name" value="PROLACTIN REGULATORY ELEMENT BINDING PROTEIN"/>
    <property type="match status" value="1"/>
</dbReference>
<keyword evidence="4 10" id="KW-0677">Repeat</keyword>
<gene>
    <name evidence="12" type="ORF">HRR80_002823</name>
</gene>
<dbReference type="InterPro" id="IPR015943">
    <property type="entry name" value="WD40/YVTN_repeat-like_dom_sf"/>
</dbReference>
<evidence type="ECO:0000256" key="4">
    <source>
        <dbReference type="ARBA" id="ARBA00022737"/>
    </source>
</evidence>
<accession>A0AAN6IW36</accession>
<comment type="function">
    <text evidence="10">Guanine nucleotide-exchange factor (GEF) required for the formation or budding of transport vesicles from the ER.</text>
</comment>
<keyword evidence="6" id="KW-0931">ER-Golgi transport</keyword>
<keyword evidence="3" id="KW-0812">Transmembrane</keyword>
<proteinExistence type="inferred from homology"/>
<comment type="caution">
    <text evidence="12">The sequence shown here is derived from an EMBL/GenBank/DDBJ whole genome shotgun (WGS) entry which is preliminary data.</text>
</comment>
<keyword evidence="2 10" id="KW-0853">WD repeat</keyword>
<evidence type="ECO:0000256" key="6">
    <source>
        <dbReference type="ARBA" id="ARBA00022892"/>
    </source>
</evidence>
<feature type="compositionally biased region" description="Polar residues" evidence="11">
    <location>
        <begin position="123"/>
        <end position="135"/>
    </location>
</feature>
<keyword evidence="8" id="KW-1133">Transmembrane helix</keyword>
<keyword evidence="9" id="KW-0472">Membrane</keyword>
<keyword evidence="1 10" id="KW-0813">Transport</keyword>
<keyword evidence="5 10" id="KW-0256">Endoplasmic reticulum</keyword>
<evidence type="ECO:0000256" key="11">
    <source>
        <dbReference type="SAM" id="MobiDB-lite"/>
    </source>
</evidence>
<dbReference type="InterPro" id="IPR045260">
    <property type="entry name" value="Sec12-like"/>
</dbReference>
<dbReference type="AlphaFoldDB" id="A0AAN6IW36"/>
<dbReference type="EMBL" id="JAJGCB010000004">
    <property type="protein sequence ID" value="KAJ8992777.1"/>
    <property type="molecule type" value="Genomic_DNA"/>
</dbReference>
<dbReference type="GO" id="GO:0005789">
    <property type="term" value="C:endoplasmic reticulum membrane"/>
    <property type="evidence" value="ECO:0007669"/>
    <property type="project" value="UniProtKB-SubCell"/>
</dbReference>
<evidence type="ECO:0000256" key="8">
    <source>
        <dbReference type="ARBA" id="ARBA00022989"/>
    </source>
</evidence>
<evidence type="ECO:0000256" key="2">
    <source>
        <dbReference type="ARBA" id="ARBA00022574"/>
    </source>
</evidence>
<dbReference type="GO" id="GO:0005085">
    <property type="term" value="F:guanyl-nucleotide exchange factor activity"/>
    <property type="evidence" value="ECO:0007669"/>
    <property type="project" value="InterPro"/>
</dbReference>
<reference evidence="12" key="1">
    <citation type="submission" date="2023-01" db="EMBL/GenBank/DDBJ databases">
        <title>Exophiala dermititidis isolated from Cystic Fibrosis Patient.</title>
        <authorList>
            <person name="Kurbessoian T."/>
            <person name="Crocker A."/>
            <person name="Murante D."/>
            <person name="Hogan D.A."/>
            <person name="Stajich J.E."/>
        </authorList>
    </citation>
    <scope>NUCLEOTIDE SEQUENCE</scope>
    <source>
        <strain evidence="12">Ex8</strain>
    </source>
</reference>
<evidence type="ECO:0000256" key="3">
    <source>
        <dbReference type="ARBA" id="ARBA00022692"/>
    </source>
</evidence>
<dbReference type="PANTHER" id="PTHR23284:SF0">
    <property type="entry name" value="PROLACTIN REGULATORY ELEMENT-BINDING PROTEIN"/>
    <property type="match status" value="1"/>
</dbReference>
<dbReference type="GO" id="GO:0000139">
    <property type="term" value="C:Golgi membrane"/>
    <property type="evidence" value="ECO:0007669"/>
    <property type="project" value="UniProtKB-SubCell"/>
</dbReference>
<sequence length="651" mass="70671">MAPTVSSSHTKLSYPLYAADFDPYNPDFLLVGGGGGSSSTGVPNKISLIDTSRRDQLAEVVDVELIKGEDSVTSLAVVESSESSLTALAGINSSLADQNAGKNEHLRSFRIGLPARKRKADGSTANEDGTEQTEPSAPPASQALGRTALFKSATATKNETYQRVLRLSPATTPTQQRLAAIASGLAPENEIIVFRPALSPTLADEVSRINLGSREAADLDLINSDDGEEGHLLAYCTDDEVFLQRLSLKSKPRAPISLHRSPESTSSLPPSKRPKFRAIRFLTPYHLLLLQNRPGRTGADLLVLRVSKDLSQARISLRKRLHKSTKAAVGLEVCRLTESEQGERQFIIAVAGQNGDDSSVGVLTIDYTPGVGLGRFRPYAFLRSVHKGPLTKLTFSNFVGPTLPVTKDVGPQSVRLASVGVDQRVVVHYLPLRPYPPTYTKRPRYVLIPPGRSEAMQTTFSVFFALVVVGVVAFLMQAFCEIRGAVPPVLGATDWLSPRMRELVVRPYIFADVVKSDIPTAAHSATEKLKDAAASHVPDMDEVRSNIEEGTAGLKRKLKELVVENSELETPKAIIVRDEAGTGISTELAHDAALVRDETIRKWEELSETQKKSWKRKLIDAGHWAEDQGENILKGILFSELADAVGHMVGG</sequence>
<evidence type="ECO:0000256" key="7">
    <source>
        <dbReference type="ARBA" id="ARBA00022927"/>
    </source>
</evidence>
<feature type="region of interest" description="Disordered" evidence="11">
    <location>
        <begin position="111"/>
        <end position="144"/>
    </location>
</feature>
<evidence type="ECO:0000256" key="5">
    <source>
        <dbReference type="ARBA" id="ARBA00022824"/>
    </source>
</evidence>
<evidence type="ECO:0000256" key="9">
    <source>
        <dbReference type="ARBA" id="ARBA00023136"/>
    </source>
</evidence>